<reference evidence="6" key="1">
    <citation type="journal article" date="2019" name="Nat. Commun.">
        <title>The genome of broomcorn millet.</title>
        <authorList>
            <person name="Zou C."/>
            <person name="Miki D."/>
            <person name="Li D."/>
            <person name="Tang Q."/>
            <person name="Xiao L."/>
            <person name="Rajput S."/>
            <person name="Deng P."/>
            <person name="Jia W."/>
            <person name="Huang R."/>
            <person name="Zhang M."/>
            <person name="Sun Y."/>
            <person name="Hu J."/>
            <person name="Fu X."/>
            <person name="Schnable P.S."/>
            <person name="Li F."/>
            <person name="Zhang H."/>
            <person name="Feng B."/>
            <person name="Zhu X."/>
            <person name="Liu R."/>
            <person name="Schnable J.C."/>
            <person name="Zhu J.-K."/>
            <person name="Zhang H."/>
        </authorList>
    </citation>
    <scope>NUCLEOTIDE SEQUENCE [LARGE SCALE GENOMIC DNA]</scope>
</reference>
<gene>
    <name evidence="5" type="ORF">C2845_PM12G03900</name>
</gene>
<evidence type="ECO:0000313" key="5">
    <source>
        <dbReference type="EMBL" id="RLM80144.1"/>
    </source>
</evidence>
<feature type="domain" description="Putative E3 ubiquitin-protein ligase LIN N-terminal" evidence="2">
    <location>
        <begin position="72"/>
        <end position="315"/>
    </location>
</feature>
<dbReference type="OrthoDB" id="635642at2759"/>
<dbReference type="InterPro" id="IPR055566">
    <property type="entry name" value="ARM_LIN"/>
</dbReference>
<dbReference type="EMBL" id="PQIB02000012">
    <property type="protein sequence ID" value="RLM80144.1"/>
    <property type="molecule type" value="Genomic_DNA"/>
</dbReference>
<feature type="region of interest" description="Disordered" evidence="1">
    <location>
        <begin position="1"/>
        <end position="69"/>
    </location>
</feature>
<feature type="compositionally biased region" description="Basic residues" evidence="1">
    <location>
        <begin position="30"/>
        <end position="46"/>
    </location>
</feature>
<dbReference type="InterPro" id="IPR011989">
    <property type="entry name" value="ARM-like"/>
</dbReference>
<dbReference type="PANTHER" id="PTHR35549">
    <property type="entry name" value="OS04G0584500 PROTEIN"/>
    <property type="match status" value="1"/>
</dbReference>
<protein>
    <recommendedName>
        <fullName evidence="7">E3 ubiquitin-protein ligase LIN</fullName>
    </recommendedName>
</protein>
<dbReference type="Gene3D" id="1.25.10.10">
    <property type="entry name" value="Leucine-rich Repeat Variant"/>
    <property type="match status" value="1"/>
</dbReference>
<evidence type="ECO:0000313" key="6">
    <source>
        <dbReference type="Proteomes" id="UP000275267"/>
    </source>
</evidence>
<dbReference type="Pfam" id="PF23628">
    <property type="entry name" value="ARM_LIN_C"/>
    <property type="match status" value="2"/>
</dbReference>
<evidence type="ECO:0000259" key="4">
    <source>
        <dbReference type="Pfam" id="PF23654"/>
    </source>
</evidence>
<dbReference type="Pfam" id="PF23654">
    <property type="entry name" value="ARM_LIN_2nd"/>
    <property type="match status" value="1"/>
</dbReference>
<feature type="domain" description="Putative E3 ubiquitin-protein ligase LIN ARM repeats" evidence="4">
    <location>
        <begin position="457"/>
        <end position="620"/>
    </location>
</feature>
<proteinExistence type="predicted"/>
<sequence length="1016" mass="112070">MMTPPTPSSLRDLLARERVEEDDAPPAPRRASRSPRRAASRSRSCRHASPPPPPLVRKKGEDAAAAEGGGGAVSGVVAVLAAYAGRFLKDAEFRSGLRDKCASCLAPASAAAAAEDAASRRAVLANLELGIESIERLAADGAAPRDAKIRSLRNSIRLLSVVASLHSPRPGPAAAAAEGGRSSSTTCGVPNSHLAACAQLYLSVVYRMERNDRVAARHLLQVFADAPGLARRDLLPDLWDHVFLPHLLHLKVWFTKEVELVADWDADDRCRRMKSLQRLYNDHMDSGTAKFAMYYKEWLKSGADAPPVPSVPLPSMPGNIDACEKLSASVRRSSINRNLYNAVFGTTLELEDVNDAKLDDETESVLDVDVELNDNSVTWKPEKLVHPVLSRQSKMGLREKHSRSRKEGAIPETAPTQRKSYSFRLFSCQGGISRNVINHPRTTKEVVSVEKELDNDELTMTLERAISVVSNSDNLRQCEDAVHEVARACSTLQGDPNLVNLLSCASFIQGLLEVTFTSKDDAVLESAILIMGKLVLGNEVIRQLVLNADPQLEVFLRLLRSNELFLKAAIVLYMMKPKAKQMLSLDWIPLVLHILECGDEVQSLSSVKCEPKIAAFYFLDQLLMGFDVDRNIENAKQMIALGGLDLLISRLEAGDARESRHCIALLTTCIQADGSCRHYLADNLNKEPIVQLLVGNQKKASAAALNLLSELVCLNRTTKIVEFLKELKTSGCLNTMHILLVYLQQASLVQHPLAAVLLLQLDLLVPSRDESFLPLLRQAIDICTVPIQQFFLQGDPLQYSLYREEAIDAMIAVLEHSSQSRKVQEQCARALLILAGRFSSSGEPIAEAWLLKRAGLDDSLSESFRRTEIFKDKSGRAEEEKVIEERLKKLALMLLNSGGKRFLMALSNCISDGIPSLSRSCLITITWMSSSLSPLRGCNDFQPLACSILAPKLLDSLSYDRVLEERVLASLSLLNVVRHPECMEKVFPLKKETIESLQDLADVTWTAKELLFACCR</sequence>
<dbReference type="InterPro" id="IPR056512">
    <property type="entry name" value="LIN_N"/>
</dbReference>
<organism evidence="5 6">
    <name type="scientific">Panicum miliaceum</name>
    <name type="common">Proso millet</name>
    <name type="synonym">Broomcorn millet</name>
    <dbReference type="NCBI Taxonomy" id="4540"/>
    <lineage>
        <taxon>Eukaryota</taxon>
        <taxon>Viridiplantae</taxon>
        <taxon>Streptophyta</taxon>
        <taxon>Embryophyta</taxon>
        <taxon>Tracheophyta</taxon>
        <taxon>Spermatophyta</taxon>
        <taxon>Magnoliopsida</taxon>
        <taxon>Liliopsida</taxon>
        <taxon>Poales</taxon>
        <taxon>Poaceae</taxon>
        <taxon>PACMAD clade</taxon>
        <taxon>Panicoideae</taxon>
        <taxon>Panicodae</taxon>
        <taxon>Paniceae</taxon>
        <taxon>Panicinae</taxon>
        <taxon>Panicum</taxon>
        <taxon>Panicum sect. Panicum</taxon>
    </lineage>
</organism>
<evidence type="ECO:0000259" key="2">
    <source>
        <dbReference type="Pfam" id="PF23568"/>
    </source>
</evidence>
<comment type="caution">
    <text evidence="5">The sequence shown here is derived from an EMBL/GenBank/DDBJ whole genome shotgun (WGS) entry which is preliminary data.</text>
</comment>
<dbReference type="PANTHER" id="PTHR35549:SF3">
    <property type="entry name" value="E3 UBIQUITIN-PROTEIN LIGASE LIN"/>
    <property type="match status" value="1"/>
</dbReference>
<feature type="domain" description="Putative E3 ubiquitin-protein ligase LIN ARM-like" evidence="3">
    <location>
        <begin position="621"/>
        <end position="772"/>
    </location>
</feature>
<accession>A0A3L6QHQ2</accession>
<dbReference type="Proteomes" id="UP000275267">
    <property type="component" value="Unassembled WGS sequence"/>
</dbReference>
<evidence type="ECO:0008006" key="7">
    <source>
        <dbReference type="Google" id="ProtNLM"/>
    </source>
</evidence>
<feature type="domain" description="Putative E3 ubiquitin-protein ligase LIN ARM-like" evidence="3">
    <location>
        <begin position="792"/>
        <end position="1011"/>
    </location>
</feature>
<dbReference type="Pfam" id="PF23568">
    <property type="entry name" value="ARM_LIN"/>
    <property type="match status" value="1"/>
</dbReference>
<feature type="region of interest" description="Disordered" evidence="1">
    <location>
        <begin position="393"/>
        <end position="414"/>
    </location>
</feature>
<dbReference type="AlphaFoldDB" id="A0A3L6QHQ2"/>
<dbReference type="SUPFAM" id="SSF48371">
    <property type="entry name" value="ARM repeat"/>
    <property type="match status" value="1"/>
</dbReference>
<dbReference type="InterPro" id="IPR016024">
    <property type="entry name" value="ARM-type_fold"/>
</dbReference>
<evidence type="ECO:0000256" key="1">
    <source>
        <dbReference type="SAM" id="MobiDB-lite"/>
    </source>
</evidence>
<dbReference type="InterPro" id="IPR056514">
    <property type="entry name" value="ARM_LIN_2nd"/>
</dbReference>
<name>A0A3L6QHQ2_PANMI</name>
<dbReference type="STRING" id="4540.A0A3L6QHQ2"/>
<evidence type="ECO:0000259" key="3">
    <source>
        <dbReference type="Pfam" id="PF23628"/>
    </source>
</evidence>
<keyword evidence="6" id="KW-1185">Reference proteome</keyword>